<name>A0A918BXB1_9DEIO</name>
<reference evidence="9" key="1">
    <citation type="journal article" date="2014" name="Int. J. Syst. Evol. Microbiol.">
        <title>Complete genome sequence of Corynebacterium casei LMG S-19264T (=DSM 44701T), isolated from a smear-ripened cheese.</title>
        <authorList>
            <consortium name="US DOE Joint Genome Institute (JGI-PGF)"/>
            <person name="Walter F."/>
            <person name="Albersmeier A."/>
            <person name="Kalinowski J."/>
            <person name="Ruckert C."/>
        </authorList>
    </citation>
    <scope>NUCLEOTIDE SEQUENCE</scope>
    <source>
        <strain evidence="9">JCM 31311</strain>
    </source>
</reference>
<organism evidence="9 10">
    <name type="scientific">Deinococcus ruber</name>
    <dbReference type="NCBI Taxonomy" id="1848197"/>
    <lineage>
        <taxon>Bacteria</taxon>
        <taxon>Thermotogati</taxon>
        <taxon>Deinococcota</taxon>
        <taxon>Deinococci</taxon>
        <taxon>Deinococcales</taxon>
        <taxon>Deinococcaceae</taxon>
        <taxon>Deinococcus</taxon>
    </lineage>
</organism>
<evidence type="ECO:0000313" key="9">
    <source>
        <dbReference type="EMBL" id="GGQ96594.1"/>
    </source>
</evidence>
<evidence type="ECO:0000256" key="3">
    <source>
        <dbReference type="ARBA" id="ARBA00022692"/>
    </source>
</evidence>
<comment type="caution">
    <text evidence="9">The sequence shown here is derived from an EMBL/GenBank/DDBJ whole genome shotgun (WGS) entry which is preliminary data.</text>
</comment>
<feature type="transmembrane region" description="Helical" evidence="7">
    <location>
        <begin position="469"/>
        <end position="490"/>
    </location>
</feature>
<evidence type="ECO:0000256" key="5">
    <source>
        <dbReference type="ARBA" id="ARBA00023136"/>
    </source>
</evidence>
<evidence type="ECO:0000256" key="2">
    <source>
        <dbReference type="ARBA" id="ARBA00022475"/>
    </source>
</evidence>
<protein>
    <recommendedName>
        <fullName evidence="8">Integral membrane bound transporter domain-containing protein</fullName>
    </recommendedName>
</protein>
<comment type="subcellular location">
    <subcellularLocation>
        <location evidence="1">Cell membrane</location>
        <topology evidence="1">Multi-pass membrane protein</topology>
    </subcellularLocation>
</comment>
<gene>
    <name evidence="9" type="ORF">GCM10008957_06070</name>
</gene>
<reference evidence="9" key="2">
    <citation type="submission" date="2020-09" db="EMBL/GenBank/DDBJ databases">
        <authorList>
            <person name="Sun Q."/>
            <person name="Ohkuma M."/>
        </authorList>
    </citation>
    <scope>NUCLEOTIDE SEQUENCE</scope>
    <source>
        <strain evidence="9">JCM 31311</strain>
    </source>
</reference>
<evidence type="ECO:0000313" key="10">
    <source>
        <dbReference type="Proteomes" id="UP000603865"/>
    </source>
</evidence>
<proteinExistence type="inferred from homology"/>
<feature type="transmembrane region" description="Helical" evidence="7">
    <location>
        <begin position="496"/>
        <end position="516"/>
    </location>
</feature>
<dbReference type="GO" id="GO:0005886">
    <property type="term" value="C:plasma membrane"/>
    <property type="evidence" value="ECO:0007669"/>
    <property type="project" value="UniProtKB-SubCell"/>
</dbReference>
<accession>A0A918BXB1</accession>
<evidence type="ECO:0000256" key="4">
    <source>
        <dbReference type="ARBA" id="ARBA00022989"/>
    </source>
</evidence>
<dbReference type="Pfam" id="PF13515">
    <property type="entry name" value="FUSC_2"/>
    <property type="match status" value="1"/>
</dbReference>
<evidence type="ECO:0000256" key="7">
    <source>
        <dbReference type="SAM" id="Phobius"/>
    </source>
</evidence>
<evidence type="ECO:0000256" key="1">
    <source>
        <dbReference type="ARBA" id="ARBA00004651"/>
    </source>
</evidence>
<keyword evidence="3 7" id="KW-0812">Transmembrane</keyword>
<dbReference type="InterPro" id="IPR049453">
    <property type="entry name" value="Memb_transporter_dom"/>
</dbReference>
<dbReference type="Proteomes" id="UP000603865">
    <property type="component" value="Unassembled WGS sequence"/>
</dbReference>
<keyword evidence="10" id="KW-1185">Reference proteome</keyword>
<evidence type="ECO:0000256" key="6">
    <source>
        <dbReference type="ARBA" id="ARBA00043993"/>
    </source>
</evidence>
<keyword evidence="2" id="KW-1003">Cell membrane</keyword>
<feature type="transmembrane region" description="Helical" evidence="7">
    <location>
        <begin position="32"/>
        <end position="50"/>
    </location>
</feature>
<feature type="domain" description="Integral membrane bound transporter" evidence="8">
    <location>
        <begin position="388"/>
        <end position="510"/>
    </location>
</feature>
<keyword evidence="4 7" id="KW-1133">Transmembrane helix</keyword>
<feature type="transmembrane region" description="Helical" evidence="7">
    <location>
        <begin position="130"/>
        <end position="148"/>
    </location>
</feature>
<dbReference type="AlphaFoldDB" id="A0A918BXB1"/>
<feature type="transmembrane region" description="Helical" evidence="7">
    <location>
        <begin position="433"/>
        <end position="462"/>
    </location>
</feature>
<keyword evidence="5 7" id="KW-0472">Membrane</keyword>
<dbReference type="PANTHER" id="PTHR30509">
    <property type="entry name" value="P-HYDROXYBENZOIC ACID EFFLUX PUMP SUBUNIT-RELATED"/>
    <property type="match status" value="1"/>
</dbReference>
<feature type="transmembrane region" description="Helical" evidence="7">
    <location>
        <begin position="104"/>
        <end position="123"/>
    </location>
</feature>
<feature type="transmembrane region" description="Helical" evidence="7">
    <location>
        <begin position="81"/>
        <end position="98"/>
    </location>
</feature>
<dbReference type="EMBL" id="BMQL01000002">
    <property type="protein sequence ID" value="GGQ96594.1"/>
    <property type="molecule type" value="Genomic_DNA"/>
</dbReference>
<evidence type="ECO:0000259" key="8">
    <source>
        <dbReference type="Pfam" id="PF13515"/>
    </source>
</evidence>
<sequence>MPRLLPQNEGVRRRLLVQNAFRFDRSQWRPVEALRCTLGLALPLLIAVLLGHPSWGVLAATGALNTGLASYSGVTRARLRLMLTTTTVTAAVTVLGVLVGQNSWLGALAVLVAGVLLAIYGASGPAATTISLQAVTVLIVLTGLHLPLSQALPSGALVLLGGLLQTLLLAAVWPLAPRWPERRVVASVYRSLARFTEQLPTSPDHLLPDALPLQTAWALLDEANTYRWRTEHAELRQRLHRAEALRGAITGLAVADAEFRQVGEPERVQAQTYADALARTLRQSMDDIRHGHNAPADLEALRAALDVLPGSTTSLPSQRYRHWAELVYATLNAPARARPEQPIPAQNPAAPTEQPQTRQGWWSRVLRLPLGPLVLRHALRYGLALGLSTLLYRLLNIQHGYWLPLTVAVLLRQDYAATLTRGLARLTGTLGGVLLATLLVLLVHPSAAVLSGLSLGAAFLVYALFLTNYAVFSAAITVYVVCSVAASGLAEEQVGLLRIVATLLGGLTALGVSLLWPSWQSGSVWKTLQDAVQAQASYAGAVDALVQATPETFPRTLLEADRAGRHARALRLQAEGTLQAAALEPGRRRAEQRRVLFALLSRLHANAAQVLTLHAEAEALHTTHRRTRTQAAQHSAALREQIMQDVRALQADTDSLVGRATATDETATL</sequence>
<feature type="transmembrane region" description="Helical" evidence="7">
    <location>
        <begin position="154"/>
        <end position="176"/>
    </location>
</feature>
<feature type="transmembrane region" description="Helical" evidence="7">
    <location>
        <begin position="56"/>
        <end position="74"/>
    </location>
</feature>
<comment type="similarity">
    <text evidence="6">Belongs to the YccS/YhfK family.</text>
</comment>
<dbReference type="PANTHER" id="PTHR30509:SF9">
    <property type="entry name" value="MULTIDRUG RESISTANCE PROTEIN MDTO"/>
    <property type="match status" value="1"/>
</dbReference>